<dbReference type="AlphaFoldDB" id="A0AAD4JET1"/>
<dbReference type="InterPro" id="IPR036397">
    <property type="entry name" value="RNaseH_sf"/>
</dbReference>
<evidence type="ECO:0000256" key="1">
    <source>
        <dbReference type="ARBA" id="ARBA00022722"/>
    </source>
</evidence>
<dbReference type="PANTHER" id="PTHR13620">
    <property type="entry name" value="3-5 EXONUCLEASE"/>
    <property type="match status" value="1"/>
</dbReference>
<sequence length="220" mass="24558">MAISIRDYNPPNGNYNLYRYDVCFFSDTIHTTVTSDPVIAGEWISEVQFNHCVGPETPIVGLDVEWLPTFGRGPQNPTATLQLCTGNRCLIYQLIHSSYIPSVLATFLSDRNITFVGVGIGSDLQRLWSDYTIGGQATRRVELGKLAAYFYESTVWERAGLKTLATLVLRKEVEKPQNVTLSRWDARRLTAEQVQYACVDAFVSLQIGKALNACSYNSSS</sequence>
<dbReference type="GO" id="GO:0008408">
    <property type="term" value="F:3'-5' exonuclease activity"/>
    <property type="evidence" value="ECO:0007669"/>
    <property type="project" value="InterPro"/>
</dbReference>
<dbReference type="Proteomes" id="UP001190926">
    <property type="component" value="Unassembled WGS sequence"/>
</dbReference>
<dbReference type="GO" id="GO:0005737">
    <property type="term" value="C:cytoplasm"/>
    <property type="evidence" value="ECO:0007669"/>
    <property type="project" value="TreeGrafter"/>
</dbReference>
<comment type="caution">
    <text evidence="4">The sequence shown here is derived from an EMBL/GenBank/DDBJ whole genome shotgun (WGS) entry which is preliminary data.</text>
</comment>
<dbReference type="InterPro" id="IPR002562">
    <property type="entry name" value="3'-5'_exonuclease_dom"/>
</dbReference>
<dbReference type="GO" id="GO:0003676">
    <property type="term" value="F:nucleic acid binding"/>
    <property type="evidence" value="ECO:0007669"/>
    <property type="project" value="InterPro"/>
</dbReference>
<dbReference type="GO" id="GO:0005634">
    <property type="term" value="C:nucleus"/>
    <property type="evidence" value="ECO:0007669"/>
    <property type="project" value="TreeGrafter"/>
</dbReference>
<evidence type="ECO:0000259" key="3">
    <source>
        <dbReference type="Pfam" id="PF01612"/>
    </source>
</evidence>
<dbReference type="InterPro" id="IPR012337">
    <property type="entry name" value="RNaseH-like_sf"/>
</dbReference>
<keyword evidence="5" id="KW-1185">Reference proteome</keyword>
<dbReference type="GO" id="GO:0006139">
    <property type="term" value="P:nucleobase-containing compound metabolic process"/>
    <property type="evidence" value="ECO:0007669"/>
    <property type="project" value="InterPro"/>
</dbReference>
<evidence type="ECO:0000313" key="5">
    <source>
        <dbReference type="Proteomes" id="UP001190926"/>
    </source>
</evidence>
<dbReference type="CDD" id="cd06141">
    <property type="entry name" value="WRN_exo"/>
    <property type="match status" value="1"/>
</dbReference>
<name>A0AAD4JET1_PERFH</name>
<organism evidence="4 5">
    <name type="scientific">Perilla frutescens var. hirtella</name>
    <name type="common">Perilla citriodora</name>
    <name type="synonym">Perilla setoyensis</name>
    <dbReference type="NCBI Taxonomy" id="608512"/>
    <lineage>
        <taxon>Eukaryota</taxon>
        <taxon>Viridiplantae</taxon>
        <taxon>Streptophyta</taxon>
        <taxon>Embryophyta</taxon>
        <taxon>Tracheophyta</taxon>
        <taxon>Spermatophyta</taxon>
        <taxon>Magnoliopsida</taxon>
        <taxon>eudicotyledons</taxon>
        <taxon>Gunneridae</taxon>
        <taxon>Pentapetalae</taxon>
        <taxon>asterids</taxon>
        <taxon>lamiids</taxon>
        <taxon>Lamiales</taxon>
        <taxon>Lamiaceae</taxon>
        <taxon>Nepetoideae</taxon>
        <taxon>Elsholtzieae</taxon>
        <taxon>Perilla</taxon>
    </lineage>
</organism>
<proteinExistence type="predicted"/>
<reference evidence="4 5" key="1">
    <citation type="journal article" date="2021" name="Nat. Commun.">
        <title>Incipient diploidization of the medicinal plant Perilla within 10,000 years.</title>
        <authorList>
            <person name="Zhang Y."/>
            <person name="Shen Q."/>
            <person name="Leng L."/>
            <person name="Zhang D."/>
            <person name="Chen S."/>
            <person name="Shi Y."/>
            <person name="Ning Z."/>
            <person name="Chen S."/>
        </authorList>
    </citation>
    <scope>NUCLEOTIDE SEQUENCE [LARGE SCALE GENOMIC DNA]</scope>
    <source>
        <strain evidence="5">cv. PC099</strain>
    </source>
</reference>
<dbReference type="EMBL" id="SDAM02000068">
    <property type="protein sequence ID" value="KAH6832516.1"/>
    <property type="molecule type" value="Genomic_DNA"/>
</dbReference>
<evidence type="ECO:0000313" key="4">
    <source>
        <dbReference type="EMBL" id="KAH6832516.1"/>
    </source>
</evidence>
<keyword evidence="1" id="KW-0540">Nuclease</keyword>
<dbReference type="SUPFAM" id="SSF53098">
    <property type="entry name" value="Ribonuclease H-like"/>
    <property type="match status" value="1"/>
</dbReference>
<feature type="domain" description="3'-5' exonuclease" evidence="3">
    <location>
        <begin position="58"/>
        <end position="212"/>
    </location>
</feature>
<dbReference type="InterPro" id="IPR051132">
    <property type="entry name" value="3-5_Exonuclease_domain"/>
</dbReference>
<dbReference type="FunFam" id="3.30.420.10:FF:000054">
    <property type="entry name" value="Werner Syndrome-like exonuclease"/>
    <property type="match status" value="1"/>
</dbReference>
<accession>A0AAD4JET1</accession>
<gene>
    <name evidence="4" type="ORF">C2S53_008188</name>
</gene>
<dbReference type="Pfam" id="PF01612">
    <property type="entry name" value="DNA_pol_A_exo1"/>
    <property type="match status" value="1"/>
</dbReference>
<dbReference type="Gene3D" id="3.30.420.10">
    <property type="entry name" value="Ribonuclease H-like superfamily/Ribonuclease H"/>
    <property type="match status" value="1"/>
</dbReference>
<keyword evidence="2" id="KW-0378">Hydrolase</keyword>
<dbReference type="PANTHER" id="PTHR13620:SF105">
    <property type="entry name" value="OS01G0737700 PROTEIN"/>
    <property type="match status" value="1"/>
</dbReference>
<evidence type="ECO:0000256" key="2">
    <source>
        <dbReference type="ARBA" id="ARBA00022801"/>
    </source>
</evidence>
<protein>
    <recommendedName>
        <fullName evidence="3">3'-5' exonuclease domain-containing protein</fullName>
    </recommendedName>
</protein>